<dbReference type="KEGG" id="mok:Metok_0615"/>
<evidence type="ECO:0000313" key="2">
    <source>
        <dbReference type="Proteomes" id="UP000009296"/>
    </source>
</evidence>
<dbReference type="Proteomes" id="UP000009296">
    <property type="component" value="Chromosome"/>
</dbReference>
<gene>
    <name evidence="1" type="ordered locus">Metok_0615</name>
</gene>
<organism evidence="1 2">
    <name type="scientific">Methanothermococcus okinawensis (strain DSM 14208 / JCM 11175 / IH1)</name>
    <dbReference type="NCBI Taxonomy" id="647113"/>
    <lineage>
        <taxon>Archaea</taxon>
        <taxon>Methanobacteriati</taxon>
        <taxon>Methanobacteriota</taxon>
        <taxon>Methanomada group</taxon>
        <taxon>Methanococci</taxon>
        <taxon>Methanococcales</taxon>
        <taxon>Methanococcaceae</taxon>
        <taxon>Methanothermococcus</taxon>
    </lineage>
</organism>
<dbReference type="InterPro" id="IPR002736">
    <property type="entry name" value="CitG"/>
</dbReference>
<dbReference type="PANTHER" id="PTHR42280:SF1">
    <property type="entry name" value="CITG FAMILY PROTEIN"/>
    <property type="match status" value="1"/>
</dbReference>
<sequence>MPIYLYLSSIYYNGERMNPYDIMKASQIACCLEVSSFKPGNVHRNREYDDIKYHHFLSSGIAFGNVVYEACQDNKDIGKYIKLAVIESKKWSPTNANLGIIMLHIPIAMSSGKIEEFNESKLKKEITNITKNTTVNDAIAVYEAIEIAMPNINPPKEGPDAQKNDAKQELIEKNLTLYDVFKISSSWDSISKEWTEGFNISFKGYNLLNEYYNEYNNINLAITKTFLNILSNHPDTLIARKKDLDTSKMVSEMAKNILDNGFKKEDIVEFDKFLSKDGNKLNPGTTADLVASSLMIFLLNRISTNDTVLW</sequence>
<dbReference type="EMBL" id="CP002792">
    <property type="protein sequence ID" value="AEH06595.1"/>
    <property type="molecule type" value="Genomic_DNA"/>
</dbReference>
<dbReference type="eggNOG" id="arCOG04238">
    <property type="taxonomic scope" value="Archaea"/>
</dbReference>
<dbReference type="STRING" id="647113.Metok_0615"/>
<proteinExistence type="predicted"/>
<dbReference type="GO" id="GO:0005524">
    <property type="term" value="F:ATP binding"/>
    <property type="evidence" value="ECO:0007669"/>
    <property type="project" value="InterPro"/>
</dbReference>
<dbReference type="AlphaFoldDB" id="F8ALP7"/>
<accession>F8ALP7</accession>
<evidence type="ECO:0000313" key="1">
    <source>
        <dbReference type="EMBL" id="AEH06595.1"/>
    </source>
</evidence>
<protein>
    <submittedName>
        <fullName evidence="1">Triphosphoribosyl-dephospho-CoA protein</fullName>
    </submittedName>
</protein>
<dbReference type="PANTHER" id="PTHR42280">
    <property type="entry name" value="CITG FAMILY PROTEIN"/>
    <property type="match status" value="1"/>
</dbReference>
<dbReference type="GO" id="GO:0046917">
    <property type="term" value="F:triphosphoribosyl-dephospho-CoA synthase activity"/>
    <property type="evidence" value="ECO:0007669"/>
    <property type="project" value="InterPro"/>
</dbReference>
<name>F8ALP7_METOI</name>
<reference evidence="1" key="1">
    <citation type="submission" date="2011-05" db="EMBL/GenBank/DDBJ databases">
        <title>Complete sequence of chromosome of Methanothermococcus okinawensis IH1.</title>
        <authorList>
            <consortium name="US DOE Joint Genome Institute"/>
            <person name="Lucas S."/>
            <person name="Han J."/>
            <person name="Lapidus A."/>
            <person name="Cheng J.-F."/>
            <person name="Goodwin L."/>
            <person name="Pitluck S."/>
            <person name="Peters L."/>
            <person name="Mikhailova N."/>
            <person name="Held B."/>
            <person name="Han C."/>
            <person name="Tapia R."/>
            <person name="Land M."/>
            <person name="Hauser L."/>
            <person name="Kyrpides N."/>
            <person name="Ivanova N."/>
            <person name="Pagani I."/>
            <person name="Sieprawska-Lupa M."/>
            <person name="Takai K."/>
            <person name="Miyazaki J."/>
            <person name="Whitman W."/>
            <person name="Woyke T."/>
        </authorList>
    </citation>
    <scope>NUCLEOTIDE SEQUENCE [LARGE SCALE GENOMIC DNA]</scope>
    <source>
        <strain evidence="1">IH1</strain>
    </source>
</reference>
<dbReference type="HOGENOM" id="CLU_063627_0_0_2"/>
<keyword evidence="2" id="KW-1185">Reference proteome</keyword>
<dbReference type="Gene3D" id="1.10.4200.10">
    <property type="entry name" value="Triphosphoribosyl-dephospho-CoA protein"/>
    <property type="match status" value="1"/>
</dbReference>
<dbReference type="Pfam" id="PF01874">
    <property type="entry name" value="CitG"/>
    <property type="match status" value="1"/>
</dbReference>